<organism evidence="3 4">
    <name type="scientific">Modestobacter italicus (strain DSM 44449 / CECT 9708 / BC 501)</name>
    <dbReference type="NCBI Taxonomy" id="2732864"/>
    <lineage>
        <taxon>Bacteria</taxon>
        <taxon>Bacillati</taxon>
        <taxon>Actinomycetota</taxon>
        <taxon>Actinomycetes</taxon>
        <taxon>Geodermatophilales</taxon>
        <taxon>Geodermatophilaceae</taxon>
        <taxon>Modestobacter</taxon>
    </lineage>
</organism>
<evidence type="ECO:0000313" key="3">
    <source>
        <dbReference type="EMBL" id="CCH87053.1"/>
    </source>
</evidence>
<feature type="transmembrane region" description="Helical" evidence="2">
    <location>
        <begin position="41"/>
        <end position="62"/>
    </location>
</feature>
<feature type="transmembrane region" description="Helical" evidence="2">
    <location>
        <begin position="143"/>
        <end position="163"/>
    </location>
</feature>
<evidence type="ECO:0000256" key="1">
    <source>
        <dbReference type="SAM" id="MobiDB-lite"/>
    </source>
</evidence>
<dbReference type="eggNOG" id="COG0785">
    <property type="taxonomic scope" value="Bacteria"/>
</dbReference>
<accession>I4EUJ0</accession>
<keyword evidence="2" id="KW-0472">Membrane</keyword>
<dbReference type="KEGG" id="mmar:MODMU_1610"/>
<feature type="region of interest" description="Disordered" evidence="1">
    <location>
        <begin position="178"/>
        <end position="227"/>
    </location>
</feature>
<evidence type="ECO:0000256" key="2">
    <source>
        <dbReference type="SAM" id="Phobius"/>
    </source>
</evidence>
<keyword evidence="2" id="KW-0812">Transmembrane</keyword>
<protein>
    <submittedName>
        <fullName evidence="3">Uncharacterized protein</fullName>
    </submittedName>
</protein>
<dbReference type="HOGENOM" id="CLU_106268_2_1_11"/>
<proteinExistence type="predicted"/>
<dbReference type="EMBL" id="FO203431">
    <property type="protein sequence ID" value="CCH87053.1"/>
    <property type="molecule type" value="Genomic_DNA"/>
</dbReference>
<sequence length="227" mass="24060">MNMHRQGQAEDIHDEHLRVRAVTVSARPRSGLPAQWPPRRIAAAALAAMVFALAVGVPTGLVPTPLYTRMTAVLWWNYVVWGVTAALGGLVVATYVRRPHDRAPRNGAAAASGGGLLTAFAVGCPVCNKLVVATLGVSGAMTLWAPLQPVLAVLSIITLGWALRRRLRNEYACSASADGWKREPTPDGSATHPVPADGSSEVPTRWTLVATPAPPRPTETPPSSTRC</sequence>
<feature type="transmembrane region" description="Helical" evidence="2">
    <location>
        <begin position="74"/>
        <end position="96"/>
    </location>
</feature>
<feature type="transmembrane region" description="Helical" evidence="2">
    <location>
        <begin position="108"/>
        <end position="131"/>
    </location>
</feature>
<keyword evidence="2" id="KW-1133">Transmembrane helix</keyword>
<evidence type="ECO:0000313" key="4">
    <source>
        <dbReference type="Proteomes" id="UP000006461"/>
    </source>
</evidence>
<name>I4EUJ0_MODI5</name>
<dbReference type="Proteomes" id="UP000006461">
    <property type="component" value="Chromosome"/>
</dbReference>
<reference evidence="3 4" key="1">
    <citation type="journal article" date="2012" name="J. Bacteriol.">
        <title>Genome Sequence of Radiation-Resistant Modestobacter marinus Strain BC501, a Representative Actinobacterium That Thrives on Calcareous Stone Surfaces.</title>
        <authorList>
            <person name="Normand P."/>
            <person name="Gury J."/>
            <person name="Pujic P."/>
            <person name="Chouaia B."/>
            <person name="Crotti E."/>
            <person name="Brusetti L."/>
            <person name="Daffonchio D."/>
            <person name="Vacherie B."/>
            <person name="Barbe V."/>
            <person name="Medigue C."/>
            <person name="Calteau A."/>
            <person name="Ghodhbane-Gtari F."/>
            <person name="Essoussi I."/>
            <person name="Nouioui I."/>
            <person name="Abbassi-Ghozzi I."/>
            <person name="Gtari M."/>
        </authorList>
    </citation>
    <scope>NUCLEOTIDE SEQUENCE [LARGE SCALE GENOMIC DNA]</scope>
    <source>
        <strain evidence="4">BC 501</strain>
    </source>
</reference>
<dbReference type="AlphaFoldDB" id="I4EUJ0"/>
<keyword evidence="4" id="KW-1185">Reference proteome</keyword>
<gene>
    <name evidence="3" type="ordered locus">MODMU_1610</name>
</gene>
<dbReference type="STRING" id="477641.MODMU_1610"/>